<evidence type="ECO:0000259" key="1">
    <source>
        <dbReference type="Pfam" id="PF13460"/>
    </source>
</evidence>
<protein>
    <recommendedName>
        <fullName evidence="1">NAD(P)-binding domain-containing protein</fullName>
    </recommendedName>
</protein>
<dbReference type="Proteomes" id="UP000319722">
    <property type="component" value="Unassembled WGS sequence"/>
</dbReference>
<dbReference type="PANTHER" id="PTHR43355">
    <property type="entry name" value="FLAVIN REDUCTASE (NADPH)"/>
    <property type="match status" value="1"/>
</dbReference>
<dbReference type="Gene3D" id="3.40.50.720">
    <property type="entry name" value="NAD(P)-binding Rossmann-like Domain"/>
    <property type="match status" value="1"/>
</dbReference>
<dbReference type="InterPro" id="IPR051606">
    <property type="entry name" value="Polyketide_Oxido-like"/>
</dbReference>
<dbReference type="InterPro" id="IPR036291">
    <property type="entry name" value="NAD(P)-bd_dom_sf"/>
</dbReference>
<reference evidence="2 3" key="1">
    <citation type="submission" date="2019-06" db="EMBL/GenBank/DDBJ databases">
        <title>Sorghum-associated microbial communities from plants grown in Nebraska, USA.</title>
        <authorList>
            <person name="Schachtman D."/>
        </authorList>
    </citation>
    <scope>NUCLEOTIDE SEQUENCE [LARGE SCALE GENOMIC DNA]</scope>
    <source>
        <strain evidence="2 3">T529</strain>
    </source>
</reference>
<dbReference type="GO" id="GO:0016646">
    <property type="term" value="F:oxidoreductase activity, acting on the CH-NH group of donors, NAD or NADP as acceptor"/>
    <property type="evidence" value="ECO:0007669"/>
    <property type="project" value="TreeGrafter"/>
</dbReference>
<dbReference type="OrthoDB" id="5292533at2"/>
<dbReference type="SUPFAM" id="SSF51735">
    <property type="entry name" value="NAD(P)-binding Rossmann-fold domains"/>
    <property type="match status" value="1"/>
</dbReference>
<evidence type="ECO:0000313" key="3">
    <source>
        <dbReference type="Proteomes" id="UP000319722"/>
    </source>
</evidence>
<organism evidence="2 3">
    <name type="scientific">Variovorax beijingensis</name>
    <dbReference type="NCBI Taxonomy" id="2496117"/>
    <lineage>
        <taxon>Bacteria</taxon>
        <taxon>Pseudomonadati</taxon>
        <taxon>Pseudomonadota</taxon>
        <taxon>Betaproteobacteria</taxon>
        <taxon>Burkholderiales</taxon>
        <taxon>Comamonadaceae</taxon>
        <taxon>Variovorax</taxon>
    </lineage>
</organism>
<comment type="caution">
    <text evidence="2">The sequence shown here is derived from an EMBL/GenBank/DDBJ whole genome shotgun (WGS) entry which is preliminary data.</text>
</comment>
<dbReference type="AlphaFoldDB" id="A0A561BE77"/>
<name>A0A561BE77_9BURK</name>
<feature type="domain" description="NAD(P)-binding" evidence="1">
    <location>
        <begin position="8"/>
        <end position="168"/>
    </location>
</feature>
<accession>A0A561BE77</accession>
<dbReference type="RefSeq" id="WP_145746430.1">
    <property type="nucleotide sequence ID" value="NZ_VIVL01000010.1"/>
</dbReference>
<proteinExistence type="predicted"/>
<dbReference type="Pfam" id="PF13460">
    <property type="entry name" value="NAD_binding_10"/>
    <property type="match status" value="1"/>
</dbReference>
<dbReference type="EMBL" id="VIVL01000010">
    <property type="protein sequence ID" value="TWD77206.1"/>
    <property type="molecule type" value="Genomic_DNA"/>
</dbReference>
<sequence length="253" mass="26817">MTSIALVGATGNLGRHVAAQALAAGWRLSVAVRSRARLLPEIAAHAQVSDIDLASAASAQIASFAAGHDVFVSCAGVVTEGEAFVDLVERIATALESVGENERPVCWFLAGAALLPLDNSGRLGVDLPRVRSTYWPHRKNYERLQRSPLDWRLLCPGPMVEEPAMGLKHLRISLDALPAPLPPITQALPAPLVLPMFAMKIPEMIIPYADAASVMLANASPENSMARRRVGVALPAGMKGKKAQWAAQARGAG</sequence>
<dbReference type="InterPro" id="IPR016040">
    <property type="entry name" value="NAD(P)-bd_dom"/>
</dbReference>
<gene>
    <name evidence="2" type="ORF">FB547_110168</name>
</gene>
<dbReference type="PANTHER" id="PTHR43355:SF7">
    <property type="entry name" value="NAD(P)-BINDING DOMAIN-CONTAINING PROTEIN"/>
    <property type="match status" value="1"/>
</dbReference>
<evidence type="ECO:0000313" key="2">
    <source>
        <dbReference type="EMBL" id="TWD77206.1"/>
    </source>
</evidence>